<dbReference type="Gene3D" id="1.10.10.10">
    <property type="entry name" value="Winged helix-like DNA-binding domain superfamily/Winged helix DNA-binding domain"/>
    <property type="match status" value="1"/>
</dbReference>
<dbReference type="InterPro" id="IPR001845">
    <property type="entry name" value="HTH_ArsR_DNA-bd_dom"/>
</dbReference>
<evidence type="ECO:0000313" key="2">
    <source>
        <dbReference type="EMBL" id="KUK76923.1"/>
    </source>
</evidence>
<organism evidence="2 3">
    <name type="scientific">candidate division WS6 bacterium 34_10</name>
    <dbReference type="NCBI Taxonomy" id="1641389"/>
    <lineage>
        <taxon>Bacteria</taxon>
        <taxon>Candidatus Dojkabacteria</taxon>
    </lineage>
</organism>
<dbReference type="GO" id="GO:0003700">
    <property type="term" value="F:DNA-binding transcription factor activity"/>
    <property type="evidence" value="ECO:0007669"/>
    <property type="project" value="InterPro"/>
</dbReference>
<dbReference type="PROSITE" id="PS50987">
    <property type="entry name" value="HTH_ARSR_2"/>
    <property type="match status" value="1"/>
</dbReference>
<feature type="non-terminal residue" evidence="2">
    <location>
        <position position="97"/>
    </location>
</feature>
<reference evidence="3" key="1">
    <citation type="journal article" date="2015" name="MBio">
        <title>Genome-Resolved Metagenomic Analysis Reveals Roles for Candidate Phyla and Other Microbial Community Members in Biogeochemical Transformations in Oil Reservoirs.</title>
        <authorList>
            <person name="Hu P."/>
            <person name="Tom L."/>
            <person name="Singh A."/>
            <person name="Thomas B.C."/>
            <person name="Baker B.J."/>
            <person name="Piceno Y.M."/>
            <person name="Andersen G.L."/>
            <person name="Banfield J.F."/>
        </authorList>
    </citation>
    <scope>NUCLEOTIDE SEQUENCE [LARGE SCALE GENOMIC DNA]</scope>
</reference>
<accession>A0A101HHJ0</accession>
<feature type="domain" description="HTH arsR-type" evidence="1">
    <location>
        <begin position="1"/>
        <end position="90"/>
    </location>
</feature>
<dbReference type="EMBL" id="LGGO01000086">
    <property type="protein sequence ID" value="KUK76923.1"/>
    <property type="molecule type" value="Genomic_DNA"/>
</dbReference>
<gene>
    <name evidence="2" type="ORF">XD93_0652</name>
</gene>
<dbReference type="AlphaFoldDB" id="A0A101HHJ0"/>
<sequence length="97" mass="11434">MLKKILISRVRIRILEKYLLNPHSSFHVRGLVRELNEEINAVRRELINLEEAGILKSKKDKNMVVYTLDNRSPYISNLRTLFFKDSKLGQKILARVK</sequence>
<comment type="caution">
    <text evidence="2">The sequence shown here is derived from an EMBL/GenBank/DDBJ whole genome shotgun (WGS) entry which is preliminary data.</text>
</comment>
<dbReference type="InterPro" id="IPR036388">
    <property type="entry name" value="WH-like_DNA-bd_sf"/>
</dbReference>
<evidence type="ECO:0000313" key="3">
    <source>
        <dbReference type="Proteomes" id="UP000053904"/>
    </source>
</evidence>
<dbReference type="InterPro" id="IPR036390">
    <property type="entry name" value="WH_DNA-bd_sf"/>
</dbReference>
<dbReference type="Proteomes" id="UP000053904">
    <property type="component" value="Unassembled WGS sequence"/>
</dbReference>
<dbReference type="SUPFAM" id="SSF46785">
    <property type="entry name" value="Winged helix' DNA-binding domain"/>
    <property type="match status" value="1"/>
</dbReference>
<protein>
    <recommendedName>
        <fullName evidence="1">HTH arsR-type domain-containing protein</fullName>
    </recommendedName>
</protein>
<proteinExistence type="predicted"/>
<name>A0A101HHJ0_9BACT</name>
<evidence type="ECO:0000259" key="1">
    <source>
        <dbReference type="PROSITE" id="PS50987"/>
    </source>
</evidence>